<dbReference type="Gene3D" id="3.90.550.10">
    <property type="entry name" value="Spore Coat Polysaccharide Biosynthesis Protein SpsA, Chain A"/>
    <property type="match status" value="1"/>
</dbReference>
<dbReference type="Proteomes" id="UP000269374">
    <property type="component" value="Chromosome"/>
</dbReference>
<dbReference type="CDD" id="cd00761">
    <property type="entry name" value="Glyco_tranf_GTA_type"/>
    <property type="match status" value="1"/>
</dbReference>
<evidence type="ECO:0000313" key="3">
    <source>
        <dbReference type="Proteomes" id="UP000269374"/>
    </source>
</evidence>
<proteinExistence type="predicted"/>
<dbReference type="SUPFAM" id="SSF53448">
    <property type="entry name" value="Nucleotide-diphospho-sugar transferases"/>
    <property type="match status" value="1"/>
</dbReference>
<protein>
    <submittedName>
        <fullName evidence="2">Glycosyltransferase family 2 protein</fullName>
    </submittedName>
</protein>
<dbReference type="AlphaFoldDB" id="A0A387BGJ9"/>
<evidence type="ECO:0000259" key="1">
    <source>
        <dbReference type="Pfam" id="PF00535"/>
    </source>
</evidence>
<dbReference type="OrthoDB" id="396512at2"/>
<sequence>MSNPLISVIIPCYNIADYVMECVLSVINQTYKNIEIILVDDGSTDDTLKNLEVLKALDNRIRILQKENGGLSDARNEGIKFSTGDYITLIDGDDSVSENYVKHLYQGILKGADISCVSWYLTYENEKIDFKEISSAKDDIIILSKREGLKQVFNQGNFETTACAKLYPRIYFNKIKFPKGLSFEDLATVPLLLEQANKISFCNVRDYYYYQRDNSLLHEDFNQRKMDVLIVGERLISEFLPKNFEIQSIFYGRIFAAYSTIYRQIPDKTDKYQEERERLWNGMKNVRKKLKIFEIENSKVKLGVISSYFGQPVFRYIFNIYSQRIVKRN</sequence>
<gene>
    <name evidence="2" type="ORF">D7I46_02075</name>
</gene>
<dbReference type="InterPro" id="IPR050834">
    <property type="entry name" value="Glycosyltransf_2"/>
</dbReference>
<accession>A0A387BGJ9</accession>
<evidence type="ECO:0000313" key="2">
    <source>
        <dbReference type="EMBL" id="AYF99979.1"/>
    </source>
</evidence>
<dbReference type="EMBL" id="CP032627">
    <property type="protein sequence ID" value="AYF99979.1"/>
    <property type="molecule type" value="Genomic_DNA"/>
</dbReference>
<dbReference type="InterPro" id="IPR029044">
    <property type="entry name" value="Nucleotide-diphossugar_trans"/>
</dbReference>
<dbReference type="RefSeq" id="WP_120771368.1">
    <property type="nucleotide sequence ID" value="NZ_CP032627.1"/>
</dbReference>
<dbReference type="InterPro" id="IPR001173">
    <property type="entry name" value="Glyco_trans_2-like"/>
</dbReference>
<dbReference type="PANTHER" id="PTHR43685">
    <property type="entry name" value="GLYCOSYLTRANSFERASE"/>
    <property type="match status" value="1"/>
</dbReference>
<dbReference type="GO" id="GO:0016740">
    <property type="term" value="F:transferase activity"/>
    <property type="evidence" value="ECO:0007669"/>
    <property type="project" value="UniProtKB-KW"/>
</dbReference>
<dbReference type="PANTHER" id="PTHR43685:SF2">
    <property type="entry name" value="GLYCOSYLTRANSFERASE 2-LIKE DOMAIN-CONTAINING PROTEIN"/>
    <property type="match status" value="1"/>
</dbReference>
<dbReference type="KEGG" id="lact:D7I46_02075"/>
<dbReference type="Pfam" id="PF00535">
    <property type="entry name" value="Glycos_transf_2"/>
    <property type="match status" value="1"/>
</dbReference>
<feature type="domain" description="Glycosyltransferase 2-like" evidence="1">
    <location>
        <begin position="7"/>
        <end position="173"/>
    </location>
</feature>
<reference evidence="2 3" key="1">
    <citation type="submission" date="2018-09" db="EMBL/GenBank/DDBJ databases">
        <title>Genome sequencing of strain 1JSPR-7.</title>
        <authorList>
            <person name="Heo J."/>
            <person name="Kim S.-J."/>
            <person name="Kwon S.-W."/>
        </authorList>
    </citation>
    <scope>NUCLEOTIDE SEQUENCE [LARGE SCALE GENOMIC DNA]</scope>
    <source>
        <strain evidence="2 3">1JSPR-7</strain>
    </source>
</reference>
<name>A0A387BGJ9_9LACT</name>
<organism evidence="2 3">
    <name type="scientific">Lactococcus allomyrinae</name>
    <dbReference type="NCBI Taxonomy" id="2419773"/>
    <lineage>
        <taxon>Bacteria</taxon>
        <taxon>Bacillati</taxon>
        <taxon>Bacillota</taxon>
        <taxon>Bacilli</taxon>
        <taxon>Lactobacillales</taxon>
        <taxon>Streptococcaceae</taxon>
        <taxon>Lactococcus</taxon>
    </lineage>
</organism>
<keyword evidence="3" id="KW-1185">Reference proteome</keyword>
<keyword evidence="2" id="KW-0808">Transferase</keyword>